<dbReference type="CDD" id="cd11661">
    <property type="entry name" value="SANT_MTA3_like"/>
    <property type="match status" value="1"/>
</dbReference>
<feature type="compositionally biased region" description="Low complexity" evidence="11">
    <location>
        <begin position="845"/>
        <end position="864"/>
    </location>
</feature>
<feature type="compositionally biased region" description="Basic and acidic residues" evidence="11">
    <location>
        <begin position="957"/>
        <end position="979"/>
    </location>
</feature>
<dbReference type="GO" id="GO:0005634">
    <property type="term" value="C:nucleus"/>
    <property type="evidence" value="ECO:0007669"/>
    <property type="project" value="UniProtKB-SubCell"/>
</dbReference>
<dbReference type="Gene3D" id="1.10.10.60">
    <property type="entry name" value="Homeodomain-like"/>
    <property type="match status" value="1"/>
</dbReference>
<dbReference type="Pfam" id="PF01448">
    <property type="entry name" value="ELM2"/>
    <property type="match status" value="1"/>
</dbReference>
<feature type="compositionally biased region" description="Polar residues" evidence="11">
    <location>
        <begin position="682"/>
        <end position="697"/>
    </location>
</feature>
<proteinExistence type="predicted"/>
<dbReference type="CDD" id="cd00202">
    <property type="entry name" value="ZnF_GATA"/>
    <property type="match status" value="1"/>
</dbReference>
<feature type="compositionally biased region" description="Basic residues" evidence="11">
    <location>
        <begin position="200"/>
        <end position="216"/>
    </location>
</feature>
<comment type="caution">
    <text evidence="15">The sequence shown here is derived from an EMBL/GenBank/DDBJ whole genome shotgun (WGS) entry which is preliminary data.</text>
</comment>
<feature type="domain" description="GATA-type" evidence="12">
    <location>
        <begin position="257"/>
        <end position="311"/>
    </location>
</feature>
<evidence type="ECO:0000256" key="9">
    <source>
        <dbReference type="PROSITE-ProRule" id="PRU00094"/>
    </source>
</evidence>
<evidence type="ECO:0000256" key="1">
    <source>
        <dbReference type="ARBA" id="ARBA00004123"/>
    </source>
</evidence>
<dbReference type="SMART" id="SM01189">
    <property type="entry name" value="ELM2"/>
    <property type="match status" value="1"/>
</dbReference>
<dbReference type="PROSITE" id="PS50114">
    <property type="entry name" value="GATA_ZN_FINGER_2"/>
    <property type="match status" value="1"/>
</dbReference>
<dbReference type="GO" id="GO:0043565">
    <property type="term" value="F:sequence-specific DNA binding"/>
    <property type="evidence" value="ECO:0007669"/>
    <property type="project" value="InterPro"/>
</dbReference>
<evidence type="ECO:0000259" key="12">
    <source>
        <dbReference type="PROSITE" id="PS50114"/>
    </source>
</evidence>
<dbReference type="InterPro" id="IPR013088">
    <property type="entry name" value="Znf_NHR/GATA"/>
</dbReference>
<dbReference type="Pfam" id="PF00320">
    <property type="entry name" value="GATA"/>
    <property type="match status" value="1"/>
</dbReference>
<dbReference type="Pfam" id="PF03154">
    <property type="entry name" value="Atrophin-1"/>
    <property type="match status" value="1"/>
</dbReference>
<keyword evidence="2" id="KW-1017">Isopeptide bond</keyword>
<evidence type="ECO:0000256" key="3">
    <source>
        <dbReference type="ARBA" id="ARBA00022553"/>
    </source>
</evidence>
<dbReference type="InterPro" id="IPR017884">
    <property type="entry name" value="SANT_dom"/>
</dbReference>
<feature type="region of interest" description="Disordered" evidence="11">
    <location>
        <begin position="1141"/>
        <end position="1160"/>
    </location>
</feature>
<feature type="region of interest" description="Disordered" evidence="11">
    <location>
        <begin position="541"/>
        <end position="723"/>
    </location>
</feature>
<dbReference type="SMART" id="SM00401">
    <property type="entry name" value="ZnF_GATA"/>
    <property type="match status" value="1"/>
</dbReference>
<dbReference type="PROSITE" id="PS51156">
    <property type="entry name" value="ELM2"/>
    <property type="match status" value="1"/>
</dbReference>
<dbReference type="InterPro" id="IPR000949">
    <property type="entry name" value="ELM2_dom"/>
</dbReference>
<feature type="compositionally biased region" description="Polar residues" evidence="11">
    <location>
        <begin position="877"/>
        <end position="892"/>
    </location>
</feature>
<protein>
    <submittedName>
        <fullName evidence="15">Arginine-glutamic acid dipeptide repeats protein-like protein</fullName>
    </submittedName>
</protein>
<dbReference type="FunFam" id="1.10.10.60:FF:000052">
    <property type="entry name" value="Arginine-glutamic acid dipeptide (RE) repeats"/>
    <property type="match status" value="1"/>
</dbReference>
<keyword evidence="6" id="KW-0805">Transcription regulation</keyword>
<dbReference type="Proteomes" id="UP000288716">
    <property type="component" value="Unassembled WGS sequence"/>
</dbReference>
<feature type="compositionally biased region" description="Basic and acidic residues" evidence="11">
    <location>
        <begin position="991"/>
        <end position="1002"/>
    </location>
</feature>
<evidence type="ECO:0000256" key="6">
    <source>
        <dbReference type="ARBA" id="ARBA00023015"/>
    </source>
</evidence>
<keyword evidence="10" id="KW-0175">Coiled coil</keyword>
<comment type="subcellular location">
    <subcellularLocation>
        <location evidence="1">Nucleus</location>
    </subcellularLocation>
</comment>
<dbReference type="PROSITE" id="PS51293">
    <property type="entry name" value="SANT"/>
    <property type="match status" value="1"/>
</dbReference>
<accession>A0A443SU25</accession>
<feature type="coiled-coil region" evidence="10">
    <location>
        <begin position="1075"/>
        <end position="1104"/>
    </location>
</feature>
<feature type="domain" description="SANT" evidence="14">
    <location>
        <begin position="144"/>
        <end position="196"/>
    </location>
</feature>
<feature type="region of interest" description="Disordered" evidence="11">
    <location>
        <begin position="818"/>
        <end position="1007"/>
    </location>
</feature>
<keyword evidence="3" id="KW-0597">Phosphoprotein</keyword>
<keyword evidence="9" id="KW-0863">Zinc-finger</keyword>
<keyword evidence="16" id="KW-1185">Reference proteome</keyword>
<feature type="compositionally biased region" description="Basic and acidic residues" evidence="11">
    <location>
        <begin position="939"/>
        <end position="948"/>
    </location>
</feature>
<reference evidence="15 16" key="1">
    <citation type="journal article" date="2018" name="Gigascience">
        <title>Genomes of trombidid mites reveal novel predicted allergens and laterally-transferred genes associated with secondary metabolism.</title>
        <authorList>
            <person name="Dong X."/>
            <person name="Chaisiri K."/>
            <person name="Xia D."/>
            <person name="Armstrong S.D."/>
            <person name="Fang Y."/>
            <person name="Donnelly M.J."/>
            <person name="Kadowaki T."/>
            <person name="McGarry J.W."/>
            <person name="Darby A.C."/>
            <person name="Makepeace B.L."/>
        </authorList>
    </citation>
    <scope>NUCLEOTIDE SEQUENCE [LARGE SCALE GENOMIC DNA]</scope>
    <source>
        <strain evidence="15">UoL-UT</strain>
    </source>
</reference>
<evidence type="ECO:0000313" key="16">
    <source>
        <dbReference type="Proteomes" id="UP000288716"/>
    </source>
</evidence>
<feature type="compositionally biased region" description="Polar residues" evidence="11">
    <location>
        <begin position="337"/>
        <end position="359"/>
    </location>
</feature>
<dbReference type="SUPFAM" id="SSF46689">
    <property type="entry name" value="Homeodomain-like"/>
    <property type="match status" value="1"/>
</dbReference>
<dbReference type="OrthoDB" id="6147534at2759"/>
<dbReference type="GO" id="GO:0003714">
    <property type="term" value="F:transcription corepressor activity"/>
    <property type="evidence" value="ECO:0007669"/>
    <property type="project" value="TreeGrafter"/>
</dbReference>
<dbReference type="PANTHER" id="PTHR13859">
    <property type="entry name" value="ATROPHIN-RELATED"/>
    <property type="match status" value="1"/>
</dbReference>
<dbReference type="SMART" id="SM00717">
    <property type="entry name" value="SANT"/>
    <property type="match status" value="1"/>
</dbReference>
<evidence type="ECO:0000256" key="11">
    <source>
        <dbReference type="SAM" id="MobiDB-lite"/>
    </source>
</evidence>
<feature type="compositionally biased region" description="Basic and acidic residues" evidence="11">
    <location>
        <begin position="898"/>
        <end position="919"/>
    </location>
</feature>
<feature type="compositionally biased region" description="Gly residues" evidence="11">
    <location>
        <begin position="1143"/>
        <end position="1152"/>
    </location>
</feature>
<dbReference type="Gene3D" id="3.30.50.10">
    <property type="entry name" value="Erythroid Transcription Factor GATA-1, subunit A"/>
    <property type="match status" value="1"/>
</dbReference>
<evidence type="ECO:0000259" key="13">
    <source>
        <dbReference type="PROSITE" id="PS51156"/>
    </source>
</evidence>
<dbReference type="SUPFAM" id="SSF57716">
    <property type="entry name" value="Glucocorticoid receptor-like (DNA-binding domain)"/>
    <property type="match status" value="1"/>
</dbReference>
<dbReference type="GO" id="GO:0008270">
    <property type="term" value="F:zinc ion binding"/>
    <property type="evidence" value="ECO:0007669"/>
    <property type="project" value="UniProtKB-KW"/>
</dbReference>
<keyword evidence="9" id="KW-0862">Zinc</keyword>
<evidence type="ECO:0000256" key="4">
    <source>
        <dbReference type="ARBA" id="ARBA00022843"/>
    </source>
</evidence>
<evidence type="ECO:0000259" key="14">
    <source>
        <dbReference type="PROSITE" id="PS51293"/>
    </source>
</evidence>
<dbReference type="Pfam" id="PF00249">
    <property type="entry name" value="Myb_DNA-binding"/>
    <property type="match status" value="1"/>
</dbReference>
<feature type="region of interest" description="Disordered" evidence="11">
    <location>
        <begin position="323"/>
        <end position="505"/>
    </location>
</feature>
<dbReference type="EMBL" id="NCKV01000295">
    <property type="protein sequence ID" value="RWS31028.1"/>
    <property type="molecule type" value="Genomic_DNA"/>
</dbReference>
<feature type="non-terminal residue" evidence="15">
    <location>
        <position position="1"/>
    </location>
</feature>
<dbReference type="InterPro" id="IPR009057">
    <property type="entry name" value="Homeodomain-like_sf"/>
</dbReference>
<evidence type="ECO:0000313" key="15">
    <source>
        <dbReference type="EMBL" id="RWS31028.1"/>
    </source>
</evidence>
<feature type="compositionally biased region" description="Polar residues" evidence="11">
    <location>
        <begin position="828"/>
        <end position="839"/>
    </location>
</feature>
<dbReference type="InterPro" id="IPR001005">
    <property type="entry name" value="SANT/Myb"/>
</dbReference>
<keyword evidence="4" id="KW-0832">Ubl conjugation</keyword>
<gene>
    <name evidence="15" type="ORF">B4U80_09049</name>
</gene>
<dbReference type="PANTHER" id="PTHR13859:SF11">
    <property type="entry name" value="GRUNGE, ISOFORM J"/>
    <property type="match status" value="1"/>
</dbReference>
<evidence type="ECO:0000256" key="5">
    <source>
        <dbReference type="ARBA" id="ARBA00022990"/>
    </source>
</evidence>
<evidence type="ECO:0000256" key="2">
    <source>
        <dbReference type="ARBA" id="ARBA00022499"/>
    </source>
</evidence>
<dbReference type="STRING" id="299467.A0A443SU25"/>
<evidence type="ECO:0000256" key="7">
    <source>
        <dbReference type="ARBA" id="ARBA00023163"/>
    </source>
</evidence>
<feature type="compositionally biased region" description="Pro residues" evidence="11">
    <location>
        <begin position="1045"/>
        <end position="1055"/>
    </location>
</feature>
<feature type="compositionally biased region" description="Acidic residues" evidence="11">
    <location>
        <begin position="454"/>
        <end position="468"/>
    </location>
</feature>
<feature type="compositionally biased region" description="Polar residues" evidence="11">
    <location>
        <begin position="439"/>
        <end position="453"/>
    </location>
</feature>
<dbReference type="Gene3D" id="4.10.1240.50">
    <property type="match status" value="1"/>
</dbReference>
<evidence type="ECO:0000256" key="8">
    <source>
        <dbReference type="ARBA" id="ARBA00023242"/>
    </source>
</evidence>
<keyword evidence="9" id="KW-0479">Metal-binding</keyword>
<feature type="compositionally biased region" description="Low complexity" evidence="11">
    <location>
        <begin position="383"/>
        <end position="398"/>
    </location>
</feature>
<dbReference type="VEuPathDB" id="VectorBase:LDEU001015"/>
<sequence>ERLVCTADRPDTQRTLGECGAPRPSTVPKVASSQEEIRVGPHHQARLPEWRPHVTPQEMPERCEALEELRWTPGVPDCDLMMYLRAARSMAAFAGMCDGGSAEDGCLAASRDDTTINALELLHESNYDTVKALQALVKNPIPKGIDKKWTEDEQKRFVKGLRQYGKNFFKIRKELLPHKDTADLVEFYYLWKKTPQAASTRHHRRHRRQSVLRRIRAATTSSPSNSVSKVNTANAGEFMEMSSASEEEDSDDSDSRDISSYSCQHCATTTSKDWHHIGKDKALMCTECRLFFKKHGEMRPLPENSGSDQTQILLKVKEEESVANGKHVMRTRRSKDITSTSNKVNSTCNKLSSKISEPSSPERVDMASNKTGRKSPNGGSGGSSSSSTSKKSLSTDSSPKGKKRIRDEKINTSQDEVDDKQVTAALIKKRKGTEDNRPLSPSESVNTENSVGDSNEEPVAEADAEESIDNGSNPQSPPSPLPTLQNSSNEVQIQSQPAEVTDVAVSEKTEVIDTAEESVCTVTEPSFVSPDMQIKSIVEASTSCAEVPSDTPAASPKIQQPNSAEAEGDEANEAPVNSSRSSPPAFISTCPPLLTPKQEPPSSPIPNEYSGERPLSRNASEPNIVPSLHPSSSPVRVKKEVTSYLPSKSPSQIHAMNRSSSPVSERLPFPFMPPSPLSQPLVNITNTLLPSSQSSNLDPPRNKTPETSDSPSKAAKVSPRSRSPIISSIPLHLSSSLRLSPEINHPQPAYTMAPTLPAEQRLPPVSANSYPSHGHPLPGPLTSTSHGFPYPHILPPQMHPYFAPPHWYTAARSIPPPPPHLGFAAQSLPPSHSISSAPQASPHGPLSTPKSKSPVSSQSSKGLSHSPQTPLPHFGIHNQQSLSTPSGMFHTSQSHRHERNDHSNERNMDKHERHERHEPQEEEEVEHSAFVARGPSPEPKIEDSECHRSQSAMQLARKREERARKAAEKEREEQKRLAQEKGLLSHNSLEPSHHLNPFDRHTPRANYTDTPALRQLSEYARPHGAFSPGFQRSLGASLQSSAGPPGLPFGLPPPHGIDPLLQYQIASGMYGPVARERLEMEEREKRERMELEKRERELKEFEMKSRMASLGVVTPGPGNATPGPGVFDPQWFELQRRYAAGMQAGGPSGGSSGPPQFSLYNPSERERLERMSMPPTSSAEALHGLAAAERLHSAFSSGDPLTRLQMANIASELHSHAHTHAHTHAHAHTHLHLHPQDPLSAAAAAAAAMGIPSHNPSLDPAIHSGHPLLPPAFPPGTRPGLMSRADMLHPGLMRPPFDDPLAHQMSQAMHHEQFQRQLYLADRDRLAAAAAAAGAPHPTGLLPQHEEFFRQQQQQQQREREMKLRSLEEAVRGGRPC</sequence>
<name>A0A443SU25_9ACAR</name>
<dbReference type="InterPro" id="IPR000679">
    <property type="entry name" value="Znf_GATA"/>
</dbReference>
<feature type="region of interest" description="Disordered" evidence="11">
    <location>
        <begin position="18"/>
        <end position="38"/>
    </location>
</feature>
<feature type="compositionally biased region" description="Polar residues" evidence="11">
    <location>
        <begin position="644"/>
        <end position="663"/>
    </location>
</feature>
<feature type="region of interest" description="Disordered" evidence="11">
    <location>
        <begin position="198"/>
        <end position="232"/>
    </location>
</feature>
<dbReference type="FunFam" id="4.10.1240.50:FF:000004">
    <property type="entry name" value="arginine-glutamic acid dipeptide repeats protein-like"/>
    <property type="match status" value="1"/>
</dbReference>
<dbReference type="InterPro" id="IPR002951">
    <property type="entry name" value="Atrophin-like"/>
</dbReference>
<organism evidence="15 16">
    <name type="scientific">Leptotrombidium deliense</name>
    <dbReference type="NCBI Taxonomy" id="299467"/>
    <lineage>
        <taxon>Eukaryota</taxon>
        <taxon>Metazoa</taxon>
        <taxon>Ecdysozoa</taxon>
        <taxon>Arthropoda</taxon>
        <taxon>Chelicerata</taxon>
        <taxon>Arachnida</taxon>
        <taxon>Acari</taxon>
        <taxon>Acariformes</taxon>
        <taxon>Trombidiformes</taxon>
        <taxon>Prostigmata</taxon>
        <taxon>Anystina</taxon>
        <taxon>Parasitengona</taxon>
        <taxon>Trombiculoidea</taxon>
        <taxon>Trombiculidae</taxon>
        <taxon>Leptotrombidium</taxon>
    </lineage>
</organism>
<keyword evidence="5" id="KW-0007">Acetylation</keyword>
<keyword evidence="7" id="KW-0804">Transcription</keyword>
<feature type="compositionally biased region" description="Polar residues" evidence="11">
    <location>
        <begin position="218"/>
        <end position="232"/>
    </location>
</feature>
<evidence type="ECO:0000256" key="10">
    <source>
        <dbReference type="SAM" id="Coils"/>
    </source>
</evidence>
<feature type="region of interest" description="Disordered" evidence="11">
    <location>
        <begin position="1022"/>
        <end position="1055"/>
    </location>
</feature>
<feature type="domain" description="ELM2" evidence="13">
    <location>
        <begin position="35"/>
        <end position="140"/>
    </location>
</feature>
<keyword evidence="8" id="KW-0539">Nucleus</keyword>